<reference evidence="7" key="1">
    <citation type="journal article" date="2019" name="Int. J. Syst. Evol. Microbiol.">
        <title>The Global Catalogue of Microorganisms (GCM) 10K type strain sequencing project: providing services to taxonomists for standard genome sequencing and annotation.</title>
        <authorList>
            <consortium name="The Broad Institute Genomics Platform"/>
            <consortium name="The Broad Institute Genome Sequencing Center for Infectious Disease"/>
            <person name="Wu L."/>
            <person name="Ma J."/>
        </authorList>
    </citation>
    <scope>NUCLEOTIDE SEQUENCE [LARGE SCALE GENOMIC DNA]</scope>
    <source>
        <strain evidence="7">JCM 9377</strain>
    </source>
</reference>
<comment type="caution">
    <text evidence="6">The sequence shown here is derived from an EMBL/GenBank/DDBJ whole genome shotgun (WGS) entry which is preliminary data.</text>
</comment>
<feature type="region of interest" description="Disordered" evidence="4">
    <location>
        <begin position="15"/>
        <end position="52"/>
    </location>
</feature>
<evidence type="ECO:0000259" key="5">
    <source>
        <dbReference type="Pfam" id="PF00933"/>
    </source>
</evidence>
<gene>
    <name evidence="6" type="ORF">GCM10010468_50590</name>
</gene>
<dbReference type="InterPro" id="IPR050226">
    <property type="entry name" value="NagZ_Beta-hexosaminidase"/>
</dbReference>
<dbReference type="EMBL" id="BAAAUV010000013">
    <property type="protein sequence ID" value="GAA3223838.1"/>
    <property type="molecule type" value="Genomic_DNA"/>
</dbReference>
<dbReference type="Proteomes" id="UP001501237">
    <property type="component" value="Unassembled WGS sequence"/>
</dbReference>
<dbReference type="PANTHER" id="PTHR30480">
    <property type="entry name" value="BETA-HEXOSAMINIDASE-RELATED"/>
    <property type="match status" value="1"/>
</dbReference>
<proteinExistence type="inferred from homology"/>
<evidence type="ECO:0000256" key="2">
    <source>
        <dbReference type="ARBA" id="ARBA00022801"/>
    </source>
</evidence>
<comment type="similarity">
    <text evidence="1">Belongs to the glycosyl hydrolase 3 family.</text>
</comment>
<dbReference type="SUPFAM" id="SSF51445">
    <property type="entry name" value="(Trans)glycosidases"/>
    <property type="match status" value="1"/>
</dbReference>
<keyword evidence="7" id="KW-1185">Reference proteome</keyword>
<dbReference type="InterPro" id="IPR001764">
    <property type="entry name" value="Glyco_hydro_3_N"/>
</dbReference>
<keyword evidence="3" id="KW-0326">Glycosidase</keyword>
<feature type="domain" description="Glycoside hydrolase family 3 N-terminal" evidence="5">
    <location>
        <begin position="80"/>
        <end position="385"/>
    </location>
</feature>
<protein>
    <recommendedName>
        <fullName evidence="5">Glycoside hydrolase family 3 N-terminal domain-containing protein</fullName>
    </recommendedName>
</protein>
<evidence type="ECO:0000313" key="6">
    <source>
        <dbReference type="EMBL" id="GAA3223838.1"/>
    </source>
</evidence>
<evidence type="ECO:0000256" key="1">
    <source>
        <dbReference type="ARBA" id="ARBA00005336"/>
    </source>
</evidence>
<accession>A0ABP6QEB2</accession>
<evidence type="ECO:0000256" key="3">
    <source>
        <dbReference type="ARBA" id="ARBA00023295"/>
    </source>
</evidence>
<sequence>MSICTTVALLVAGCGNTSTPEPVPPPAAPQTTSVTRAPNADPGTDPGRAPVAPLPRLTLRQLAGQRVIYSYKGATPPASLLEAIRRGEAAGVIFFAGNVRSRAKLRAAVAKIKKANSESPVKAPLLLMTDQEGGPVRRLPGAPFQSARQMGASANPAATAAKAGRDTAANLRGVGLNVNLAPVLDVYRKKGDFADRFGRSFSKDPKKVAALASAFLKAQQKGGVAATVKHFPGLGPAPTKANTDLRKVVLKTPAAVLRSVDESPYGPAIAAGAPMVMLSWAVYPALDKTRPAGLSQKIISGELRGRVGFKGVTITDALEAGALKKFGSVATRGLLAAGAGMDLLLFSAQNPAAGLSGVTVLAKALQEGKLDKKRTESAVRRILTVRRAY</sequence>
<keyword evidence="2" id="KW-0378">Hydrolase</keyword>
<organism evidence="6 7">
    <name type="scientific">Actinocorallia longicatena</name>
    <dbReference type="NCBI Taxonomy" id="111803"/>
    <lineage>
        <taxon>Bacteria</taxon>
        <taxon>Bacillati</taxon>
        <taxon>Actinomycetota</taxon>
        <taxon>Actinomycetes</taxon>
        <taxon>Streptosporangiales</taxon>
        <taxon>Thermomonosporaceae</taxon>
        <taxon>Actinocorallia</taxon>
    </lineage>
</organism>
<evidence type="ECO:0000256" key="4">
    <source>
        <dbReference type="SAM" id="MobiDB-lite"/>
    </source>
</evidence>
<dbReference type="PANTHER" id="PTHR30480:SF14">
    <property type="entry name" value="HYDROLASE, PUTATIVE (AFU_ORTHOLOGUE AFUA_4G13770)-RELATED"/>
    <property type="match status" value="1"/>
</dbReference>
<dbReference type="InterPro" id="IPR017853">
    <property type="entry name" value="GH"/>
</dbReference>
<dbReference type="Pfam" id="PF00933">
    <property type="entry name" value="Glyco_hydro_3"/>
    <property type="match status" value="1"/>
</dbReference>
<dbReference type="InterPro" id="IPR036962">
    <property type="entry name" value="Glyco_hydro_3_N_sf"/>
</dbReference>
<dbReference type="Gene3D" id="3.20.20.300">
    <property type="entry name" value="Glycoside hydrolase, family 3, N-terminal domain"/>
    <property type="match status" value="1"/>
</dbReference>
<evidence type="ECO:0000313" key="7">
    <source>
        <dbReference type="Proteomes" id="UP001501237"/>
    </source>
</evidence>
<name>A0ABP6QEB2_9ACTN</name>